<gene>
    <name evidence="1" type="ORF">GRX66_04015</name>
</gene>
<evidence type="ECO:0000313" key="2">
    <source>
        <dbReference type="Proteomes" id="UP000471521"/>
    </source>
</evidence>
<dbReference type="RefSeq" id="WP_159525379.1">
    <property type="nucleotide sequence ID" value="NZ_WUUU01000016.1"/>
</dbReference>
<dbReference type="Proteomes" id="UP000471521">
    <property type="component" value="Unassembled WGS sequence"/>
</dbReference>
<protein>
    <submittedName>
        <fullName evidence="1">Uncharacterized protein</fullName>
    </submittedName>
</protein>
<organism evidence="1 2">
    <name type="scientific">Halobacterium bonnevillei</name>
    <dbReference type="NCBI Taxonomy" id="2692200"/>
    <lineage>
        <taxon>Archaea</taxon>
        <taxon>Methanobacteriati</taxon>
        <taxon>Methanobacteriota</taxon>
        <taxon>Stenosarchaea group</taxon>
        <taxon>Halobacteria</taxon>
        <taxon>Halobacteriales</taxon>
        <taxon>Halobacteriaceae</taxon>
        <taxon>Halobacterium</taxon>
    </lineage>
</organism>
<comment type="caution">
    <text evidence="1">The sequence shown here is derived from an EMBL/GenBank/DDBJ whole genome shotgun (WGS) entry which is preliminary data.</text>
</comment>
<name>A0A6B0SGR3_9EURY</name>
<evidence type="ECO:0000313" key="1">
    <source>
        <dbReference type="EMBL" id="MXR19806.1"/>
    </source>
</evidence>
<dbReference type="InterPro" id="IPR055927">
    <property type="entry name" value="DUF7504"/>
</dbReference>
<dbReference type="Pfam" id="PF24336">
    <property type="entry name" value="DUF7504"/>
    <property type="match status" value="1"/>
</dbReference>
<dbReference type="AlphaFoldDB" id="A0A6B0SGR3"/>
<keyword evidence="2" id="KW-1185">Reference proteome</keyword>
<sequence>MSREGGRHADLSTVVETRRGTTTLVLGATSHDAACRRLARAGPGRAYRLRMRTAEPDGVEAASTDETYETGVYDDLALPEAGVAVADTTSNLEHDGVTLDPGQLVVCVDGVPLASTRAERQQLFQFLHAVCQRVADADGHLHVHLPVDSQSRVATVVSPLFEYVVEAADEEM</sequence>
<accession>A0A6B0SGR3</accession>
<dbReference type="EMBL" id="WUUU01000016">
    <property type="protein sequence ID" value="MXR19806.1"/>
    <property type="molecule type" value="Genomic_DNA"/>
</dbReference>
<dbReference type="OrthoDB" id="252760at2157"/>
<proteinExistence type="predicted"/>
<reference evidence="1 2" key="1">
    <citation type="submission" date="2019-12" db="EMBL/GenBank/DDBJ databases">
        <title>Isolation and characterization of three novel carbon monoxide-oxidizing members of Halobacteria from salione crusts and soils.</title>
        <authorList>
            <person name="Myers M.R."/>
            <person name="King G.M."/>
        </authorList>
    </citation>
    <scope>NUCLEOTIDE SEQUENCE [LARGE SCALE GENOMIC DNA]</scope>
    <source>
        <strain evidence="1 2">PCN9</strain>
    </source>
</reference>